<keyword evidence="4 7" id="KW-0566">Pantothenate biosynthesis</keyword>
<dbReference type="SUPFAM" id="SSF51621">
    <property type="entry name" value="Phosphoenolpyruvate/pyruvate domain"/>
    <property type="match status" value="1"/>
</dbReference>
<evidence type="ECO:0000256" key="6">
    <source>
        <dbReference type="ARBA" id="ARBA00056497"/>
    </source>
</evidence>
<proteinExistence type="inferred from homology"/>
<evidence type="ECO:0000256" key="8">
    <source>
        <dbReference type="PIRSR" id="PIRSR000388-1"/>
    </source>
</evidence>
<dbReference type="InterPro" id="IPR003700">
    <property type="entry name" value="Pantoate_hydroxy_MeTrfase"/>
</dbReference>
<keyword evidence="7 10" id="KW-0460">Magnesium</keyword>
<comment type="subcellular location">
    <subcellularLocation>
        <location evidence="7">Cytoplasm</location>
    </subcellularLocation>
</comment>
<dbReference type="GO" id="GO:0003864">
    <property type="term" value="F:3-methyl-2-oxobutanoate hydroxymethyltransferase activity"/>
    <property type="evidence" value="ECO:0007669"/>
    <property type="project" value="UniProtKB-UniRule"/>
</dbReference>
<comment type="cofactor">
    <cofactor evidence="7 10">
        <name>Mg(2+)</name>
        <dbReference type="ChEBI" id="CHEBI:18420"/>
    </cofactor>
    <text evidence="7 10">Binds 1 Mg(2+) ion per subunit.</text>
</comment>
<accession>A0A9D1DKZ8</accession>
<dbReference type="Gene3D" id="3.20.20.60">
    <property type="entry name" value="Phosphoenolpyruvate-binding domains"/>
    <property type="match status" value="1"/>
</dbReference>
<evidence type="ECO:0000256" key="10">
    <source>
        <dbReference type="PIRSR" id="PIRSR000388-3"/>
    </source>
</evidence>
<comment type="pathway">
    <text evidence="1 7">Cofactor biosynthesis; (R)-pantothenate biosynthesis; (R)-pantoate from 3-methyl-2-oxobutanoate: step 1/2.</text>
</comment>
<gene>
    <name evidence="7 11" type="primary">panB</name>
    <name evidence="11" type="ORF">IAD36_03755</name>
</gene>
<feature type="binding site" evidence="7 9">
    <location>
        <begin position="47"/>
        <end position="48"/>
    </location>
    <ligand>
        <name>3-methyl-2-oxobutanoate</name>
        <dbReference type="ChEBI" id="CHEBI:11851"/>
    </ligand>
</feature>
<reference evidence="11" key="1">
    <citation type="submission" date="2020-10" db="EMBL/GenBank/DDBJ databases">
        <authorList>
            <person name="Gilroy R."/>
        </authorList>
    </citation>
    <scope>NUCLEOTIDE SEQUENCE</scope>
    <source>
        <strain evidence="11">ChiGjej3B3-7149</strain>
    </source>
</reference>
<keyword evidence="7 10" id="KW-0479">Metal-binding</keyword>
<evidence type="ECO:0000256" key="1">
    <source>
        <dbReference type="ARBA" id="ARBA00005033"/>
    </source>
</evidence>
<sequence>MSKKKMTVPDFKKYKQEGRKFTYVTAYDYTTASIVNESETEVVLVGDSLGMVMLGYDTTVGVTLDDMIHHIRPVVKGAPDTFVVGDMPFGSYQESPEQAIRSACRILMETNCDCVKLEGGAAMAETIRRMVEVGIPVMGHIGLTPQSASSFGGFKMQGGTPEGAAKLVADAKALEAAGVFSIVLECVPSGVAKAVTEAVGVPILGIGAGPYVDCQVLLTHDLLDMYGDFTPRFVKQFAHIRRAMVEGLNAFHEEALSGQFPTPDYSFNRVVEGYEV</sequence>
<feature type="binding site" evidence="7 10">
    <location>
        <position position="86"/>
    </location>
    <ligand>
        <name>Mg(2+)</name>
        <dbReference type="ChEBI" id="CHEBI:18420"/>
    </ligand>
</feature>
<dbReference type="Pfam" id="PF02548">
    <property type="entry name" value="Pantoate_transf"/>
    <property type="match status" value="1"/>
</dbReference>
<reference evidence="11" key="2">
    <citation type="journal article" date="2021" name="PeerJ">
        <title>Extensive microbial diversity within the chicken gut microbiome revealed by metagenomics and culture.</title>
        <authorList>
            <person name="Gilroy R."/>
            <person name="Ravi A."/>
            <person name="Getino M."/>
            <person name="Pursley I."/>
            <person name="Horton D.L."/>
            <person name="Alikhan N.F."/>
            <person name="Baker D."/>
            <person name="Gharbi K."/>
            <person name="Hall N."/>
            <person name="Watson M."/>
            <person name="Adriaenssens E.M."/>
            <person name="Foster-Nyarko E."/>
            <person name="Jarju S."/>
            <person name="Secka A."/>
            <person name="Antonio M."/>
            <person name="Oren A."/>
            <person name="Chaudhuri R.R."/>
            <person name="La Ragione R."/>
            <person name="Hildebrand F."/>
            <person name="Pallen M.J."/>
        </authorList>
    </citation>
    <scope>NUCLEOTIDE SEQUENCE</scope>
    <source>
        <strain evidence="11">ChiGjej3B3-7149</strain>
    </source>
</reference>
<dbReference type="AlphaFoldDB" id="A0A9D1DKZ8"/>
<dbReference type="EMBL" id="DVHH01000094">
    <property type="protein sequence ID" value="HIR54703.1"/>
    <property type="molecule type" value="Genomic_DNA"/>
</dbReference>
<dbReference type="InterPro" id="IPR015813">
    <property type="entry name" value="Pyrv/PenolPyrv_kinase-like_dom"/>
</dbReference>
<evidence type="ECO:0000313" key="12">
    <source>
        <dbReference type="Proteomes" id="UP000824238"/>
    </source>
</evidence>
<evidence type="ECO:0000256" key="9">
    <source>
        <dbReference type="PIRSR" id="PIRSR000388-2"/>
    </source>
</evidence>
<dbReference type="NCBIfam" id="TIGR00222">
    <property type="entry name" value="panB"/>
    <property type="match status" value="1"/>
</dbReference>
<evidence type="ECO:0000256" key="3">
    <source>
        <dbReference type="ARBA" id="ARBA00011424"/>
    </source>
</evidence>
<comment type="function">
    <text evidence="6 7">Catalyzes the reversible reaction in which hydroxymethyl group from 5,10-methylenetetrahydrofolate is transferred onto alpha-ketoisovalerate to form ketopantoate.</text>
</comment>
<comment type="subunit">
    <text evidence="3 7">Homodecamer; pentamer of dimers.</text>
</comment>
<protein>
    <recommendedName>
        <fullName evidence="7">3-methyl-2-oxobutanoate hydroxymethyltransferase</fullName>
        <ecNumber evidence="7">2.1.2.11</ecNumber>
    </recommendedName>
    <alternativeName>
        <fullName evidence="7">Ketopantoate hydroxymethyltransferase</fullName>
        <shortName evidence="7">KPHMT</shortName>
    </alternativeName>
</protein>
<feature type="binding site" evidence="7 9">
    <location>
        <position position="116"/>
    </location>
    <ligand>
        <name>3-methyl-2-oxobutanoate</name>
        <dbReference type="ChEBI" id="CHEBI:11851"/>
    </ligand>
</feature>
<dbReference type="InterPro" id="IPR040442">
    <property type="entry name" value="Pyrv_kinase-like_dom_sf"/>
</dbReference>
<dbReference type="PANTHER" id="PTHR20881:SF0">
    <property type="entry name" value="3-METHYL-2-OXOBUTANOATE HYDROXYMETHYLTRANSFERASE"/>
    <property type="match status" value="1"/>
</dbReference>
<feature type="active site" description="Proton acceptor" evidence="7 8">
    <location>
        <position position="185"/>
    </location>
</feature>
<evidence type="ECO:0000256" key="7">
    <source>
        <dbReference type="HAMAP-Rule" id="MF_00156"/>
    </source>
</evidence>
<dbReference type="HAMAP" id="MF_00156">
    <property type="entry name" value="PanB"/>
    <property type="match status" value="1"/>
</dbReference>
<evidence type="ECO:0000256" key="5">
    <source>
        <dbReference type="ARBA" id="ARBA00022679"/>
    </source>
</evidence>
<feature type="binding site" evidence="7 10">
    <location>
        <position position="47"/>
    </location>
    <ligand>
        <name>Mg(2+)</name>
        <dbReference type="ChEBI" id="CHEBI:18420"/>
    </ligand>
</feature>
<dbReference type="GO" id="GO:0015940">
    <property type="term" value="P:pantothenate biosynthetic process"/>
    <property type="evidence" value="ECO:0007669"/>
    <property type="project" value="UniProtKB-UniRule"/>
</dbReference>
<organism evidence="11 12">
    <name type="scientific">Candidatus Scatomorpha intestinigallinarum</name>
    <dbReference type="NCBI Taxonomy" id="2840923"/>
    <lineage>
        <taxon>Bacteria</taxon>
        <taxon>Bacillati</taxon>
        <taxon>Bacillota</taxon>
        <taxon>Clostridia</taxon>
        <taxon>Eubacteriales</taxon>
        <taxon>Candidatus Scatomorpha</taxon>
    </lineage>
</organism>
<comment type="caution">
    <text evidence="11">The sequence shown here is derived from an EMBL/GenBank/DDBJ whole genome shotgun (WGS) entry which is preliminary data.</text>
</comment>
<dbReference type="CDD" id="cd06557">
    <property type="entry name" value="KPHMT-like"/>
    <property type="match status" value="1"/>
</dbReference>
<dbReference type="GO" id="GO:0000287">
    <property type="term" value="F:magnesium ion binding"/>
    <property type="evidence" value="ECO:0007669"/>
    <property type="project" value="TreeGrafter"/>
</dbReference>
<keyword evidence="7" id="KW-0963">Cytoplasm</keyword>
<dbReference type="NCBIfam" id="NF001452">
    <property type="entry name" value="PRK00311.1"/>
    <property type="match status" value="1"/>
</dbReference>
<comment type="catalytic activity">
    <reaction evidence="7">
        <text>(6R)-5,10-methylene-5,6,7,8-tetrahydrofolate + 3-methyl-2-oxobutanoate + H2O = 2-dehydropantoate + (6S)-5,6,7,8-tetrahydrofolate</text>
        <dbReference type="Rhea" id="RHEA:11824"/>
        <dbReference type="ChEBI" id="CHEBI:11561"/>
        <dbReference type="ChEBI" id="CHEBI:11851"/>
        <dbReference type="ChEBI" id="CHEBI:15377"/>
        <dbReference type="ChEBI" id="CHEBI:15636"/>
        <dbReference type="ChEBI" id="CHEBI:57453"/>
        <dbReference type="EC" id="2.1.2.11"/>
    </reaction>
</comment>
<dbReference type="EC" id="2.1.2.11" evidence="7"/>
<keyword evidence="5 7" id="KW-0808">Transferase</keyword>
<dbReference type="PIRSF" id="PIRSF000388">
    <property type="entry name" value="Pantoate_hydroxy_MeTrfase"/>
    <property type="match status" value="1"/>
</dbReference>
<dbReference type="Proteomes" id="UP000824238">
    <property type="component" value="Unassembled WGS sequence"/>
</dbReference>
<feature type="binding site" evidence="7 10">
    <location>
        <position position="118"/>
    </location>
    <ligand>
        <name>Mg(2+)</name>
        <dbReference type="ChEBI" id="CHEBI:18420"/>
    </ligand>
</feature>
<evidence type="ECO:0000256" key="4">
    <source>
        <dbReference type="ARBA" id="ARBA00022655"/>
    </source>
</evidence>
<comment type="similarity">
    <text evidence="2 7">Belongs to the PanB family.</text>
</comment>
<dbReference type="PANTHER" id="PTHR20881">
    <property type="entry name" value="3-METHYL-2-OXOBUTANOATE HYDROXYMETHYLTRANSFERASE"/>
    <property type="match status" value="1"/>
</dbReference>
<dbReference type="GO" id="GO:0005737">
    <property type="term" value="C:cytoplasm"/>
    <property type="evidence" value="ECO:0007669"/>
    <property type="project" value="UniProtKB-SubCell"/>
</dbReference>
<name>A0A9D1DKZ8_9FIRM</name>
<evidence type="ECO:0000256" key="2">
    <source>
        <dbReference type="ARBA" id="ARBA00008676"/>
    </source>
</evidence>
<feature type="binding site" evidence="7 9">
    <location>
        <position position="86"/>
    </location>
    <ligand>
        <name>3-methyl-2-oxobutanoate</name>
        <dbReference type="ChEBI" id="CHEBI:11851"/>
    </ligand>
</feature>
<dbReference type="FunFam" id="3.20.20.60:FF:000003">
    <property type="entry name" value="3-methyl-2-oxobutanoate hydroxymethyltransferase"/>
    <property type="match status" value="1"/>
</dbReference>
<evidence type="ECO:0000313" key="11">
    <source>
        <dbReference type="EMBL" id="HIR54703.1"/>
    </source>
</evidence>